<reference evidence="2" key="1">
    <citation type="submission" date="2016-03" db="EMBL/GenBank/DDBJ databases">
        <title>Genome analysis of T4 like phage of avian pathogenic Escherichia coli.</title>
        <authorList>
            <person name="Chen M."/>
            <person name="Xu J."/>
            <person name="Zhang W."/>
        </authorList>
    </citation>
    <scope>NUCLEOTIDE SEQUENCE [LARGE SCALE GENOMIC DNA]</scope>
</reference>
<accession>A0A172Q1T5</accession>
<dbReference type="Pfam" id="PF24050">
    <property type="entry name" value="T4_Cef"/>
    <property type="match status" value="1"/>
</dbReference>
<dbReference type="KEGG" id="vg:30308814"/>
<organism evidence="1 2">
    <name type="scientific">Escherichia phage MX01</name>
    <dbReference type="NCBI Taxonomy" id="1837930"/>
    <lineage>
        <taxon>Viruses</taxon>
        <taxon>Duplodnaviria</taxon>
        <taxon>Heunggongvirae</taxon>
        <taxon>Uroviricota</taxon>
        <taxon>Caudoviricetes</taxon>
        <taxon>Pantevenvirales</taxon>
        <taxon>Straboviridae</taxon>
        <taxon>Tevenvirinae</taxon>
        <taxon>Dhakavirus</taxon>
        <taxon>Dhakavirus mx01</taxon>
    </lineage>
</organism>
<dbReference type="InterPro" id="IPR056952">
    <property type="entry name" value="T4_Cef"/>
</dbReference>
<protein>
    <submittedName>
        <fullName evidence="1">Modifier of suppressor tRNAs</fullName>
    </submittedName>
</protein>
<sequence length="74" mass="8613">MAKVTMNSTREEFEDVLFNPDLIVVQKEHSDTFSHLSSVYVYENQGDKTPIYAVFREITAEGTEFWKETYNATL</sequence>
<evidence type="ECO:0000313" key="1">
    <source>
        <dbReference type="EMBL" id="AND75953.1"/>
    </source>
</evidence>
<proteinExistence type="predicted"/>
<evidence type="ECO:0000313" key="2">
    <source>
        <dbReference type="Proteomes" id="UP000201283"/>
    </source>
</evidence>
<dbReference type="Proteomes" id="UP000201283">
    <property type="component" value="Genome"/>
</dbReference>
<dbReference type="EMBL" id="KU878969">
    <property type="protein sequence ID" value="AND75953.1"/>
    <property type="molecule type" value="Genomic_DNA"/>
</dbReference>
<dbReference type="GeneID" id="30308814"/>
<name>A0A172Q1T5_9CAUD</name>
<dbReference type="RefSeq" id="YP_009323905.1">
    <property type="nucleotide sequence ID" value="NC_031934.1"/>
</dbReference>
<keyword evidence="2" id="KW-1185">Reference proteome</keyword>
<gene>
    <name evidence="1" type="ORF">MX01_8</name>
</gene>